<evidence type="ECO:0000259" key="6">
    <source>
        <dbReference type="Pfam" id="PF25967"/>
    </source>
</evidence>
<protein>
    <submittedName>
        <fullName evidence="8">Efflux RND transporter periplasmic adaptor subunit</fullName>
    </submittedName>
</protein>
<feature type="domain" description="YknX-like beta-barrel" evidence="7">
    <location>
        <begin position="267"/>
        <end position="345"/>
    </location>
</feature>
<dbReference type="PANTHER" id="PTHR32347">
    <property type="entry name" value="EFFLUX SYSTEM COMPONENT YKNX-RELATED"/>
    <property type="match status" value="1"/>
</dbReference>
<dbReference type="EMBL" id="JAFCLK010000030">
    <property type="protein sequence ID" value="MBR1139496.1"/>
    <property type="molecule type" value="Genomic_DNA"/>
</dbReference>
<feature type="domain" description="Multidrug resistance protein MdtA-like C-terminal permuted SH3" evidence="6">
    <location>
        <begin position="353"/>
        <end position="410"/>
    </location>
</feature>
<keyword evidence="3 4" id="KW-0175">Coiled coil</keyword>
<proteinExistence type="inferred from homology"/>
<evidence type="ECO:0000256" key="3">
    <source>
        <dbReference type="ARBA" id="ARBA00023054"/>
    </source>
</evidence>
<comment type="subcellular location">
    <subcellularLocation>
        <location evidence="1">Cell envelope</location>
    </subcellularLocation>
</comment>
<dbReference type="InterPro" id="IPR006143">
    <property type="entry name" value="RND_pump_MFP"/>
</dbReference>
<feature type="chain" id="PRO_5046307547" evidence="5">
    <location>
        <begin position="25"/>
        <end position="411"/>
    </location>
</feature>
<dbReference type="InterPro" id="IPR058636">
    <property type="entry name" value="Beta-barrel_YknX"/>
</dbReference>
<dbReference type="RefSeq" id="WP_172237714.1">
    <property type="nucleotide sequence ID" value="NZ_JABFDP010000017.1"/>
</dbReference>
<dbReference type="InterPro" id="IPR058627">
    <property type="entry name" value="MdtA-like_C"/>
</dbReference>
<keyword evidence="9" id="KW-1185">Reference proteome</keyword>
<dbReference type="Gene3D" id="2.40.420.20">
    <property type="match status" value="1"/>
</dbReference>
<feature type="coiled-coil region" evidence="4">
    <location>
        <begin position="196"/>
        <end position="223"/>
    </location>
</feature>
<evidence type="ECO:0000313" key="9">
    <source>
        <dbReference type="Proteomes" id="UP001314635"/>
    </source>
</evidence>
<feature type="signal peptide" evidence="5">
    <location>
        <begin position="1"/>
        <end position="24"/>
    </location>
</feature>
<dbReference type="Gene3D" id="2.40.30.170">
    <property type="match status" value="1"/>
</dbReference>
<evidence type="ECO:0000256" key="5">
    <source>
        <dbReference type="SAM" id="SignalP"/>
    </source>
</evidence>
<accession>A0ABS5GEG7</accession>
<dbReference type="InterPro" id="IPR050465">
    <property type="entry name" value="UPF0194_transport"/>
</dbReference>
<evidence type="ECO:0000259" key="7">
    <source>
        <dbReference type="Pfam" id="PF25990"/>
    </source>
</evidence>
<dbReference type="PANTHER" id="PTHR32347:SF14">
    <property type="entry name" value="EFFLUX SYSTEM COMPONENT YKNX-RELATED"/>
    <property type="match status" value="1"/>
</dbReference>
<evidence type="ECO:0000313" key="8">
    <source>
        <dbReference type="EMBL" id="MBR1139496.1"/>
    </source>
</evidence>
<evidence type="ECO:0000256" key="2">
    <source>
        <dbReference type="ARBA" id="ARBA00009477"/>
    </source>
</evidence>
<feature type="coiled-coil region" evidence="4">
    <location>
        <begin position="125"/>
        <end position="152"/>
    </location>
</feature>
<dbReference type="NCBIfam" id="TIGR01730">
    <property type="entry name" value="RND_mfp"/>
    <property type="match status" value="1"/>
</dbReference>
<keyword evidence="5" id="KW-0732">Signal</keyword>
<sequence>MAGAALLILSAAAAWLGAPWGNKAGSTAPPSPALRSVRVSAGTATRQLVAMGTVAPARSVAVTAPYDGSIAEKKVALGDTVAERDVLIVMNAEDIQSRGREARSATLKAAIALDALTHWEAGPEVTRARRGVEAARTVLARLERKVNDTRQLYDRGIVSRVEFEAAEQERDNQAFTVATAEQDLTATLARGGADSRRLAELELENAKARLADVQRQADGTIVRAPVAGVIVKPPAVNASGAVPQTVETGARVQRGQTLFSVADLSSLIVDGKVDEIDVNQIRIGQSVAISSDAFPGLPLRGHVVGVSSEATQDSANQTAMFNVRVLIDDTKKDDIRIGMSARMTIELDARPGALFVPIGAVRRGPSGATTVKLIDSTSGQAQERSVRLGVTTPTSVQILSGLEDGDVVAVE</sequence>
<evidence type="ECO:0000256" key="1">
    <source>
        <dbReference type="ARBA" id="ARBA00004196"/>
    </source>
</evidence>
<name>A0ABS5GEG7_9BRAD</name>
<reference evidence="9" key="1">
    <citation type="journal article" date="2021" name="ISME J.">
        <title>Evolutionary origin and ecological implication of a unique nif island in free-living Bradyrhizobium lineages.</title>
        <authorList>
            <person name="Tao J."/>
        </authorList>
    </citation>
    <scope>NUCLEOTIDE SEQUENCE [LARGE SCALE GENOMIC DNA]</scope>
    <source>
        <strain evidence="9">SZCCT0094</strain>
    </source>
</reference>
<dbReference type="Pfam" id="PF25967">
    <property type="entry name" value="RND-MFP_C"/>
    <property type="match status" value="1"/>
</dbReference>
<dbReference type="Gene3D" id="2.40.50.100">
    <property type="match status" value="1"/>
</dbReference>
<evidence type="ECO:0000256" key="4">
    <source>
        <dbReference type="SAM" id="Coils"/>
    </source>
</evidence>
<gene>
    <name evidence="8" type="ORF">JQ619_27430</name>
</gene>
<comment type="caution">
    <text evidence="8">The sequence shown here is derived from an EMBL/GenBank/DDBJ whole genome shotgun (WGS) entry which is preliminary data.</text>
</comment>
<comment type="similarity">
    <text evidence="2">Belongs to the membrane fusion protein (MFP) (TC 8.A.1) family.</text>
</comment>
<dbReference type="Pfam" id="PF25990">
    <property type="entry name" value="Beta-barrel_YknX"/>
    <property type="match status" value="1"/>
</dbReference>
<organism evidence="8 9">
    <name type="scientific">Bradyrhizobium denitrificans</name>
    <dbReference type="NCBI Taxonomy" id="2734912"/>
    <lineage>
        <taxon>Bacteria</taxon>
        <taxon>Pseudomonadati</taxon>
        <taxon>Pseudomonadota</taxon>
        <taxon>Alphaproteobacteria</taxon>
        <taxon>Hyphomicrobiales</taxon>
        <taxon>Nitrobacteraceae</taxon>
        <taxon>Bradyrhizobium</taxon>
    </lineage>
</organism>
<dbReference type="Proteomes" id="UP001314635">
    <property type="component" value="Unassembled WGS sequence"/>
</dbReference>